<dbReference type="InterPro" id="IPR036470">
    <property type="entry name" value="Elicitin_sf"/>
</dbReference>
<dbReference type="SUPFAM" id="SSF48647">
    <property type="entry name" value="Fungal elicitin"/>
    <property type="match status" value="1"/>
</dbReference>
<accession>A0A0W8C382</accession>
<dbReference type="EMBL" id="LNFO01005297">
    <property type="protein sequence ID" value="KUF78549.1"/>
    <property type="molecule type" value="Genomic_DNA"/>
</dbReference>
<evidence type="ECO:0000256" key="4">
    <source>
        <dbReference type="ARBA" id="ARBA00022978"/>
    </source>
</evidence>
<evidence type="ECO:0000256" key="7">
    <source>
        <dbReference type="SAM" id="SignalP"/>
    </source>
</evidence>
<keyword evidence="4 6" id="KW-0928">Hypersensitive response elicitation</keyword>
<feature type="chain" id="PRO_5006940102" description="Elicitin" evidence="7">
    <location>
        <begin position="24"/>
        <end position="182"/>
    </location>
</feature>
<dbReference type="PROSITE" id="PS51257">
    <property type="entry name" value="PROKAR_LIPOPROTEIN"/>
    <property type="match status" value="1"/>
</dbReference>
<dbReference type="SMART" id="SM01187">
    <property type="entry name" value="Elicitin"/>
    <property type="match status" value="1"/>
</dbReference>
<gene>
    <name evidence="8" type="ORF">AM587_10007056</name>
</gene>
<sequence>MNKLVPLALALIVSCIFSEEAAAIGVCKKSEIGSLRTNTNATACATDSGFVFANLDGAPSDEQLATMCETDTCRSIIATILAINPEDCTLPLNENLNLMSDLVDPVVNKCKSMGIDIVGSSKVGSDGDVNVGDDDSVASASDASAASASSAGGSSSAATTASYPRFSIAITFAVATMLAMTL</sequence>
<comment type="subcellular location">
    <subcellularLocation>
        <location evidence="1 6">Secreted</location>
    </subcellularLocation>
</comment>
<evidence type="ECO:0000256" key="6">
    <source>
        <dbReference type="RuleBase" id="RU368111"/>
    </source>
</evidence>
<name>A0A0W8C382_PHYNI</name>
<dbReference type="InterPro" id="IPR002200">
    <property type="entry name" value="Elicitin"/>
</dbReference>
<keyword evidence="5 6" id="KW-1015">Disulfide bond</keyword>
<reference evidence="8 9" key="1">
    <citation type="submission" date="2015-11" db="EMBL/GenBank/DDBJ databases">
        <title>Genomes and virulence difference between two physiological races of Phytophthora nicotianae.</title>
        <authorList>
            <person name="Liu H."/>
            <person name="Ma X."/>
            <person name="Yu H."/>
            <person name="Fang D."/>
            <person name="Li Y."/>
            <person name="Wang X."/>
            <person name="Wang W."/>
            <person name="Dong Y."/>
            <person name="Xiao B."/>
        </authorList>
    </citation>
    <scope>NUCLEOTIDE SEQUENCE [LARGE SCALE GENOMIC DNA]</scope>
    <source>
        <strain evidence="9">race 0</strain>
    </source>
</reference>
<dbReference type="GO" id="GO:0005576">
    <property type="term" value="C:extracellular region"/>
    <property type="evidence" value="ECO:0007669"/>
    <property type="project" value="UniProtKB-SubCell"/>
</dbReference>
<proteinExistence type="inferred from homology"/>
<dbReference type="Pfam" id="PF00964">
    <property type="entry name" value="Elicitin"/>
    <property type="match status" value="1"/>
</dbReference>
<protein>
    <recommendedName>
        <fullName evidence="6">Elicitin</fullName>
    </recommendedName>
</protein>
<dbReference type="Gene3D" id="1.10.239.10">
    <property type="entry name" value="Elicitin domain"/>
    <property type="match status" value="1"/>
</dbReference>
<evidence type="ECO:0000256" key="5">
    <source>
        <dbReference type="ARBA" id="ARBA00023157"/>
    </source>
</evidence>
<evidence type="ECO:0000256" key="2">
    <source>
        <dbReference type="ARBA" id="ARBA00009544"/>
    </source>
</evidence>
<dbReference type="Proteomes" id="UP000052943">
    <property type="component" value="Unassembled WGS sequence"/>
</dbReference>
<comment type="similarity">
    <text evidence="2 6">Belongs to the elicitin family.</text>
</comment>
<keyword evidence="3 6" id="KW-0964">Secreted</keyword>
<evidence type="ECO:0000256" key="1">
    <source>
        <dbReference type="ARBA" id="ARBA00004613"/>
    </source>
</evidence>
<organism evidence="8 9">
    <name type="scientific">Phytophthora nicotianae</name>
    <name type="common">Potato buckeye rot agent</name>
    <name type="synonym">Phytophthora parasitica</name>
    <dbReference type="NCBI Taxonomy" id="4792"/>
    <lineage>
        <taxon>Eukaryota</taxon>
        <taxon>Sar</taxon>
        <taxon>Stramenopiles</taxon>
        <taxon>Oomycota</taxon>
        <taxon>Peronosporomycetes</taxon>
        <taxon>Peronosporales</taxon>
        <taxon>Peronosporaceae</taxon>
        <taxon>Phytophthora</taxon>
    </lineage>
</organism>
<dbReference type="PRINTS" id="PR00948">
    <property type="entry name" value="ELICITIN"/>
</dbReference>
<dbReference type="GO" id="GO:0052040">
    <property type="term" value="P:symbiont-mediated perturbation of host programmed cell death"/>
    <property type="evidence" value="ECO:0007669"/>
    <property type="project" value="UniProtKB-UniRule"/>
</dbReference>
<dbReference type="AlphaFoldDB" id="A0A0W8C382"/>
<evidence type="ECO:0000313" key="8">
    <source>
        <dbReference type="EMBL" id="KUF78549.1"/>
    </source>
</evidence>
<dbReference type="OrthoDB" id="124355at2759"/>
<evidence type="ECO:0000313" key="9">
    <source>
        <dbReference type="Proteomes" id="UP000052943"/>
    </source>
</evidence>
<comment type="caution">
    <text evidence="8">The sequence shown here is derived from an EMBL/GenBank/DDBJ whole genome shotgun (WGS) entry which is preliminary data.</text>
</comment>
<evidence type="ECO:0000256" key="3">
    <source>
        <dbReference type="ARBA" id="ARBA00022525"/>
    </source>
</evidence>
<comment type="function">
    <text evidence="6">Induces local and distal defense responses (incompatible hypersensitive reaction) in plants from the solanaceae and cruciferae families. Elicits leaf necrosis and causes the accumulation of pathogenesis-related proteins. Might interact with the lipidic molecules of the plasma membrane.</text>
</comment>
<keyword evidence="7" id="KW-0732">Signal</keyword>
<feature type="signal peptide" evidence="7">
    <location>
        <begin position="1"/>
        <end position="23"/>
    </location>
</feature>